<comment type="caution">
    <text evidence="2">The sequence shown here is derived from an EMBL/GenBank/DDBJ whole genome shotgun (WGS) entry which is preliminary data.</text>
</comment>
<dbReference type="OrthoDB" id="2681472at2759"/>
<feature type="region of interest" description="Disordered" evidence="1">
    <location>
        <begin position="11"/>
        <end position="30"/>
    </location>
</feature>
<evidence type="ECO:0000313" key="2">
    <source>
        <dbReference type="EMBL" id="KAG1793168.1"/>
    </source>
</evidence>
<evidence type="ECO:0008006" key="4">
    <source>
        <dbReference type="Google" id="ProtNLM"/>
    </source>
</evidence>
<gene>
    <name evidence="2" type="ORF">HD556DRAFT_1376146</name>
</gene>
<protein>
    <recommendedName>
        <fullName evidence="4">SAM domain-containing protein</fullName>
    </recommendedName>
</protein>
<dbReference type="Proteomes" id="UP000719766">
    <property type="component" value="Unassembled WGS sequence"/>
</dbReference>
<evidence type="ECO:0000256" key="1">
    <source>
        <dbReference type="SAM" id="MobiDB-lite"/>
    </source>
</evidence>
<dbReference type="AlphaFoldDB" id="A0A9P7ANZ5"/>
<organism evidence="2 3">
    <name type="scientific">Suillus plorans</name>
    <dbReference type="NCBI Taxonomy" id="116603"/>
    <lineage>
        <taxon>Eukaryota</taxon>
        <taxon>Fungi</taxon>
        <taxon>Dikarya</taxon>
        <taxon>Basidiomycota</taxon>
        <taxon>Agaricomycotina</taxon>
        <taxon>Agaricomycetes</taxon>
        <taxon>Agaricomycetidae</taxon>
        <taxon>Boletales</taxon>
        <taxon>Suillineae</taxon>
        <taxon>Suillaceae</taxon>
        <taxon>Suillus</taxon>
    </lineage>
</organism>
<dbReference type="EMBL" id="JABBWE010000032">
    <property type="protein sequence ID" value="KAG1793168.1"/>
    <property type="molecule type" value="Genomic_DNA"/>
</dbReference>
<dbReference type="GeneID" id="64596858"/>
<reference evidence="2" key="1">
    <citation type="journal article" date="2020" name="New Phytol.">
        <title>Comparative genomics reveals dynamic genome evolution in host specialist ectomycorrhizal fungi.</title>
        <authorList>
            <person name="Lofgren L.A."/>
            <person name="Nguyen N.H."/>
            <person name="Vilgalys R."/>
            <person name="Ruytinx J."/>
            <person name="Liao H.L."/>
            <person name="Branco S."/>
            <person name="Kuo A."/>
            <person name="LaButti K."/>
            <person name="Lipzen A."/>
            <person name="Andreopoulos W."/>
            <person name="Pangilinan J."/>
            <person name="Riley R."/>
            <person name="Hundley H."/>
            <person name="Na H."/>
            <person name="Barry K."/>
            <person name="Grigoriev I.V."/>
            <person name="Stajich J.E."/>
            <person name="Kennedy P.G."/>
        </authorList>
    </citation>
    <scope>NUCLEOTIDE SEQUENCE</scope>
    <source>
        <strain evidence="2">S12</strain>
    </source>
</reference>
<sequence>MLLLRTVQDLTRETTTPLTPHPARATTSLPVPGIISPPALTPSMLTRFLKHAEDHLGVAFATTYESSLRGIGAGPDILAEMADQDLVRVGLSAGDIIQLKKGSITWWNGPLAKNTAK</sequence>
<keyword evidence="3" id="KW-1185">Reference proteome</keyword>
<accession>A0A9P7ANZ5</accession>
<evidence type="ECO:0000313" key="3">
    <source>
        <dbReference type="Proteomes" id="UP000719766"/>
    </source>
</evidence>
<proteinExistence type="predicted"/>
<name>A0A9P7ANZ5_9AGAM</name>
<dbReference type="RefSeq" id="XP_041159657.1">
    <property type="nucleotide sequence ID" value="XM_041303094.1"/>
</dbReference>